<organism evidence="1 2">
    <name type="scientific">Dentiscutata erythropus</name>
    <dbReference type="NCBI Taxonomy" id="1348616"/>
    <lineage>
        <taxon>Eukaryota</taxon>
        <taxon>Fungi</taxon>
        <taxon>Fungi incertae sedis</taxon>
        <taxon>Mucoromycota</taxon>
        <taxon>Glomeromycotina</taxon>
        <taxon>Glomeromycetes</taxon>
        <taxon>Diversisporales</taxon>
        <taxon>Gigasporaceae</taxon>
        <taxon>Dentiscutata</taxon>
    </lineage>
</organism>
<protein>
    <submittedName>
        <fullName evidence="1">17514_t:CDS:1</fullName>
    </submittedName>
</protein>
<accession>A0A9N9P3V0</accession>
<feature type="non-terminal residue" evidence="1">
    <location>
        <position position="127"/>
    </location>
</feature>
<name>A0A9N9P3V0_9GLOM</name>
<proteinExistence type="predicted"/>
<reference evidence="1" key="1">
    <citation type="submission" date="2021-06" db="EMBL/GenBank/DDBJ databases">
        <authorList>
            <person name="Kallberg Y."/>
            <person name="Tangrot J."/>
            <person name="Rosling A."/>
        </authorList>
    </citation>
    <scope>NUCLEOTIDE SEQUENCE</scope>
    <source>
        <strain evidence="1">MA453B</strain>
    </source>
</reference>
<keyword evidence="2" id="KW-1185">Reference proteome</keyword>
<dbReference type="AlphaFoldDB" id="A0A9N9P3V0"/>
<gene>
    <name evidence="1" type="ORF">DERYTH_LOCUS23342</name>
</gene>
<dbReference type="EMBL" id="CAJVPY010035235">
    <property type="protein sequence ID" value="CAG8800852.1"/>
    <property type="molecule type" value="Genomic_DNA"/>
</dbReference>
<evidence type="ECO:0000313" key="2">
    <source>
        <dbReference type="Proteomes" id="UP000789405"/>
    </source>
</evidence>
<sequence>PEKFMISDNTIITSMESLLFLSLLDVEDNSIELPLLFWLFNTKNSSSNMDISFQNICEIEGDLNIYEITALVQEDLFKDNKDPELPYFNMLPKNDIDQLVVYETLQITNIRELLFPNELSESINKSD</sequence>
<evidence type="ECO:0000313" key="1">
    <source>
        <dbReference type="EMBL" id="CAG8800852.1"/>
    </source>
</evidence>
<feature type="non-terminal residue" evidence="1">
    <location>
        <position position="1"/>
    </location>
</feature>
<dbReference type="Proteomes" id="UP000789405">
    <property type="component" value="Unassembled WGS sequence"/>
</dbReference>
<comment type="caution">
    <text evidence="1">The sequence shown here is derived from an EMBL/GenBank/DDBJ whole genome shotgun (WGS) entry which is preliminary data.</text>
</comment>
<dbReference type="OrthoDB" id="10492949at2759"/>